<dbReference type="AlphaFoldDB" id="A0A4Y9A8N4"/>
<accession>A0A4Y9A8N4</accession>
<feature type="domain" description="RNA polymerase sigma-70 region 2" evidence="1">
    <location>
        <begin position="12"/>
        <end position="78"/>
    </location>
</feature>
<dbReference type="InterPro" id="IPR007627">
    <property type="entry name" value="RNA_pol_sigma70_r2"/>
</dbReference>
<dbReference type="InterPro" id="IPR013325">
    <property type="entry name" value="RNA_pol_sigma_r2"/>
</dbReference>
<dbReference type="GO" id="GO:0003700">
    <property type="term" value="F:DNA-binding transcription factor activity"/>
    <property type="evidence" value="ECO:0007669"/>
    <property type="project" value="InterPro"/>
</dbReference>
<dbReference type="Proteomes" id="UP000298484">
    <property type="component" value="Unassembled WGS sequence"/>
</dbReference>
<dbReference type="Pfam" id="PF04542">
    <property type="entry name" value="Sigma70_r2"/>
    <property type="match status" value="1"/>
</dbReference>
<evidence type="ECO:0000313" key="3">
    <source>
        <dbReference type="Proteomes" id="UP000298484"/>
    </source>
</evidence>
<name>A0A4Y9A8N4_9BACI</name>
<reference evidence="2 3" key="1">
    <citation type="submission" date="2019-03" db="EMBL/GenBank/DDBJ databases">
        <title>Genome sequence of Lentibacillus salicampi ATCC BAA-719.</title>
        <authorList>
            <person name="Maclea K.S."/>
            <person name="Simoes Junior M."/>
        </authorList>
    </citation>
    <scope>NUCLEOTIDE SEQUENCE [LARGE SCALE GENOMIC DNA]</scope>
    <source>
        <strain evidence="2 3">ATCC BAA-719</strain>
    </source>
</reference>
<comment type="caution">
    <text evidence="2">The sequence shown here is derived from an EMBL/GenBank/DDBJ whole genome shotgun (WGS) entry which is preliminary data.</text>
</comment>
<dbReference type="EMBL" id="SRHY01000068">
    <property type="protein sequence ID" value="TFJ91220.1"/>
    <property type="molecule type" value="Genomic_DNA"/>
</dbReference>
<dbReference type="GO" id="GO:0006352">
    <property type="term" value="P:DNA-templated transcription initiation"/>
    <property type="evidence" value="ECO:0007669"/>
    <property type="project" value="InterPro"/>
</dbReference>
<dbReference type="SUPFAM" id="SSF88946">
    <property type="entry name" value="Sigma2 domain of RNA polymerase sigma factors"/>
    <property type="match status" value="1"/>
</dbReference>
<dbReference type="Gene3D" id="1.10.1740.10">
    <property type="match status" value="1"/>
</dbReference>
<dbReference type="OrthoDB" id="9783788at2"/>
<evidence type="ECO:0000313" key="2">
    <source>
        <dbReference type="EMBL" id="TFJ91220.1"/>
    </source>
</evidence>
<dbReference type="InterPro" id="IPR014284">
    <property type="entry name" value="RNA_pol_sigma-70_dom"/>
</dbReference>
<keyword evidence="3" id="KW-1185">Reference proteome</keyword>
<organism evidence="2 3">
    <name type="scientific">Lentibacillus salicampi</name>
    <dbReference type="NCBI Taxonomy" id="175306"/>
    <lineage>
        <taxon>Bacteria</taxon>
        <taxon>Bacillati</taxon>
        <taxon>Bacillota</taxon>
        <taxon>Bacilli</taxon>
        <taxon>Bacillales</taxon>
        <taxon>Bacillaceae</taxon>
        <taxon>Lentibacillus</taxon>
    </lineage>
</organism>
<dbReference type="RefSeq" id="WP_135111791.1">
    <property type="nucleotide sequence ID" value="NZ_SRHY01000068.1"/>
</dbReference>
<proteinExistence type="predicted"/>
<sequence length="123" mass="14355">MGKDMITFEEIFKQNERRIHYHIHRLNIHDPHQEFFQEGLVAMWNAYENYQPDQGPMATYFNYTIRNRMIDLIRKQNKEAEKTAHYAQEYRTHIDDGKGEPTHIPVRSIPVISGIGGLGGGKG</sequence>
<gene>
    <name evidence="2" type="ORF">E4U82_18870</name>
</gene>
<dbReference type="NCBIfam" id="TIGR02937">
    <property type="entry name" value="sigma70-ECF"/>
    <property type="match status" value="1"/>
</dbReference>
<protein>
    <submittedName>
        <fullName evidence="2">Sigma-70 family RNA polymerase sigma factor</fullName>
    </submittedName>
</protein>
<evidence type="ECO:0000259" key="1">
    <source>
        <dbReference type="Pfam" id="PF04542"/>
    </source>
</evidence>